<dbReference type="Gene3D" id="3.90.70.10">
    <property type="entry name" value="Cysteine proteinases"/>
    <property type="match status" value="1"/>
</dbReference>
<evidence type="ECO:0000256" key="8">
    <source>
        <dbReference type="ARBA" id="ARBA00023180"/>
    </source>
</evidence>
<dbReference type="InterPro" id="IPR000668">
    <property type="entry name" value="Peptidase_C1A_C"/>
</dbReference>
<dbReference type="PROSITE" id="PS00640">
    <property type="entry name" value="THIOL_PROTEASE_ASN"/>
    <property type="match status" value="1"/>
</dbReference>
<keyword evidence="5" id="KW-0788">Thiol protease</keyword>
<dbReference type="SMART" id="SM00645">
    <property type="entry name" value="Pept_C1"/>
    <property type="match status" value="1"/>
</dbReference>
<dbReference type="PROSITE" id="PS00139">
    <property type="entry name" value="THIOL_PROTEASE_CYS"/>
    <property type="match status" value="1"/>
</dbReference>
<dbReference type="Proteomes" id="UP000674179">
    <property type="component" value="Chromosome 19"/>
</dbReference>
<keyword evidence="13" id="KW-1185">Reference proteome</keyword>
<dbReference type="PROSITE" id="PS00639">
    <property type="entry name" value="THIOL_PROTEASE_HIS"/>
    <property type="match status" value="1"/>
</dbReference>
<feature type="domain" description="Cathepsin propeptide inhibitor" evidence="11">
    <location>
        <begin position="42"/>
        <end position="99"/>
    </location>
</feature>
<dbReference type="FunFam" id="3.90.70.10:FF:000138">
    <property type="entry name" value="Cruzipain"/>
    <property type="match status" value="1"/>
</dbReference>
<dbReference type="Gene3D" id="1.10.287.2250">
    <property type="match status" value="1"/>
</dbReference>
<dbReference type="InterPro" id="IPR039417">
    <property type="entry name" value="Peptidase_C1A_papain-like"/>
</dbReference>
<evidence type="ECO:0000313" key="12">
    <source>
        <dbReference type="EMBL" id="KAG5481270.1"/>
    </source>
</evidence>
<dbReference type="Pfam" id="PF00112">
    <property type="entry name" value="Peptidase_C1"/>
    <property type="match status" value="1"/>
</dbReference>
<feature type="domain" description="Peptidase C1A papain C-terminal" evidence="10">
    <location>
        <begin position="129"/>
        <end position="340"/>
    </location>
</feature>
<dbReference type="InterPro" id="IPR013201">
    <property type="entry name" value="Prot_inhib_I29"/>
</dbReference>
<evidence type="ECO:0008006" key="14">
    <source>
        <dbReference type="Google" id="ProtNLM"/>
    </source>
</evidence>
<dbReference type="AlphaFoldDB" id="A0A836HQV3"/>
<dbReference type="PANTHER" id="PTHR12411">
    <property type="entry name" value="CYSTEINE PROTEASE FAMILY C1-RELATED"/>
    <property type="match status" value="1"/>
</dbReference>
<organism evidence="12 13">
    <name type="scientific">Leishmania enriettii</name>
    <dbReference type="NCBI Taxonomy" id="5663"/>
    <lineage>
        <taxon>Eukaryota</taxon>
        <taxon>Discoba</taxon>
        <taxon>Euglenozoa</taxon>
        <taxon>Kinetoplastea</taxon>
        <taxon>Metakinetoplastina</taxon>
        <taxon>Trypanosomatida</taxon>
        <taxon>Trypanosomatidae</taxon>
        <taxon>Leishmaniinae</taxon>
        <taxon>Leishmania</taxon>
    </lineage>
</organism>
<dbReference type="InterPro" id="IPR000169">
    <property type="entry name" value="Pept_cys_AS"/>
</dbReference>
<dbReference type="InterPro" id="IPR013128">
    <property type="entry name" value="Peptidase_C1A"/>
</dbReference>
<dbReference type="OrthoDB" id="251836at2759"/>
<evidence type="ECO:0000256" key="6">
    <source>
        <dbReference type="ARBA" id="ARBA00023145"/>
    </source>
</evidence>
<dbReference type="GO" id="GO:0004197">
    <property type="term" value="F:cysteine-type endopeptidase activity"/>
    <property type="evidence" value="ECO:0007669"/>
    <property type="project" value="InterPro"/>
</dbReference>
<dbReference type="InterPro" id="IPR025661">
    <property type="entry name" value="Pept_asp_AS"/>
</dbReference>
<keyword evidence="7" id="KW-1015">Disulfide bond</keyword>
<comment type="caution">
    <text evidence="12">The sequence shown here is derived from an EMBL/GenBank/DDBJ whole genome shotgun (WGS) entry which is preliminary data.</text>
</comment>
<reference evidence="12 13" key="1">
    <citation type="submission" date="2021-02" db="EMBL/GenBank/DDBJ databases">
        <title>Leishmania (Mundinia) enrietti genome sequencing and assembly.</title>
        <authorList>
            <person name="Almutairi H."/>
            <person name="Gatherer D."/>
        </authorList>
    </citation>
    <scope>NUCLEOTIDE SEQUENCE [LARGE SCALE GENOMIC DNA]</scope>
    <source>
        <strain evidence="12">CUR178</strain>
    </source>
</reference>
<protein>
    <recommendedName>
        <fullName evidence="14">Cysteine protease</fullName>
    </recommendedName>
</protein>
<feature type="signal peptide" evidence="9">
    <location>
        <begin position="1"/>
        <end position="27"/>
    </location>
</feature>
<dbReference type="PRINTS" id="PR00705">
    <property type="entry name" value="PAPAIN"/>
</dbReference>
<dbReference type="InterPro" id="IPR021981">
    <property type="entry name" value="DUF3586"/>
</dbReference>
<keyword evidence="4" id="KW-0378">Hydrolase</keyword>
<proteinExistence type="inferred from homology"/>
<evidence type="ECO:0000256" key="3">
    <source>
        <dbReference type="ARBA" id="ARBA00022729"/>
    </source>
</evidence>
<dbReference type="RefSeq" id="XP_067693767.1">
    <property type="nucleotide sequence ID" value="XM_067838172.1"/>
</dbReference>
<dbReference type="Pfam" id="PF12131">
    <property type="entry name" value="DUF3586"/>
    <property type="match status" value="1"/>
</dbReference>
<evidence type="ECO:0000256" key="4">
    <source>
        <dbReference type="ARBA" id="ARBA00022801"/>
    </source>
</evidence>
<dbReference type="GO" id="GO:0006508">
    <property type="term" value="P:proteolysis"/>
    <property type="evidence" value="ECO:0007669"/>
    <property type="project" value="UniProtKB-KW"/>
</dbReference>
<name>A0A836HQV3_LEIEN</name>
<evidence type="ECO:0000256" key="7">
    <source>
        <dbReference type="ARBA" id="ARBA00023157"/>
    </source>
</evidence>
<dbReference type="SMART" id="SM00848">
    <property type="entry name" value="Inhibitor_I29"/>
    <property type="match status" value="1"/>
</dbReference>
<keyword evidence="8" id="KW-0325">Glycoprotein</keyword>
<dbReference type="InterPro" id="IPR025660">
    <property type="entry name" value="Pept_his_AS"/>
</dbReference>
<sequence length="478" mass="52701">MARRNPSLMMVVVAVLFVMFCYPAAIAHELIDVDDDVASARYGEFKKLHGKAFGEDAEEGRRFNAFKENMQRAAFLNAHNPHAHYDVSGKFADLTQEEFTKQYLNPSYYARNLKVHKERAQVYEGVRKNPPAVDWRNHGAVTPVKDQGMCGSCWAFSAIGNIESQWALNGHPLTSLSEQMLVSCDSVDQGCNGGLMDQAWSWIIANSSGRVYTEDSYPYTSRNGKREPCQHTGKFGAHIDGLVSLAEDEDVIESWLATKGPVSIAVDASTWQLYFGGVVSFCFSFQLNHGVLLVGYNNVAKPPYWIVKNSWGPNWGENGYIRLAKGSNQCMMRNYAMSSLVSAAASSQAPATTTPPKPNNMLVVHTSCLTSDCSLACRNTTYPAGVCLRRKNGGFVMITCTHNETVEKVFSSPTCTGKGYEARIPMHQCMESYLGFFQTVCVTKVTPEGTNDAVSELFSPIALAQPSPLGALKEDDQY</sequence>
<evidence type="ECO:0000256" key="2">
    <source>
        <dbReference type="ARBA" id="ARBA00022670"/>
    </source>
</evidence>
<dbReference type="EMBL" id="JAFHKP010000019">
    <property type="protein sequence ID" value="KAG5481270.1"/>
    <property type="molecule type" value="Genomic_DNA"/>
</dbReference>
<keyword evidence="2" id="KW-0645">Protease</keyword>
<accession>A0A836HQV3</accession>
<comment type="similarity">
    <text evidence="1">Belongs to the peptidase C1 family.</text>
</comment>
<evidence type="ECO:0000256" key="9">
    <source>
        <dbReference type="SAM" id="SignalP"/>
    </source>
</evidence>
<evidence type="ECO:0000313" key="13">
    <source>
        <dbReference type="Proteomes" id="UP000674179"/>
    </source>
</evidence>
<keyword evidence="3 9" id="KW-0732">Signal</keyword>
<dbReference type="Pfam" id="PF08246">
    <property type="entry name" value="Inhibitor_I29"/>
    <property type="match status" value="1"/>
</dbReference>
<evidence type="ECO:0000259" key="10">
    <source>
        <dbReference type="SMART" id="SM00645"/>
    </source>
</evidence>
<feature type="chain" id="PRO_5032590481" description="Cysteine protease" evidence="9">
    <location>
        <begin position="28"/>
        <end position="478"/>
    </location>
</feature>
<keyword evidence="6" id="KW-0865">Zymogen</keyword>
<dbReference type="KEGG" id="lenr:94173682"/>
<evidence type="ECO:0000256" key="1">
    <source>
        <dbReference type="ARBA" id="ARBA00008455"/>
    </source>
</evidence>
<evidence type="ECO:0000259" key="11">
    <source>
        <dbReference type="SMART" id="SM00848"/>
    </source>
</evidence>
<dbReference type="GeneID" id="94173682"/>
<dbReference type="InterPro" id="IPR038765">
    <property type="entry name" value="Papain-like_cys_pep_sf"/>
</dbReference>
<gene>
    <name evidence="12" type="ORF">CUR178_06503</name>
</gene>
<dbReference type="CDD" id="cd02248">
    <property type="entry name" value="Peptidase_C1A"/>
    <property type="match status" value="1"/>
</dbReference>
<evidence type="ECO:0000256" key="5">
    <source>
        <dbReference type="ARBA" id="ARBA00022807"/>
    </source>
</evidence>
<dbReference type="SUPFAM" id="SSF54001">
    <property type="entry name" value="Cysteine proteinases"/>
    <property type="match status" value="1"/>
</dbReference>